<reference evidence="4" key="1">
    <citation type="journal article" date="2023" name="Science">
        <title>Genome structures resolve the early diversification of teleost fishes.</title>
        <authorList>
            <person name="Parey E."/>
            <person name="Louis A."/>
            <person name="Montfort J."/>
            <person name="Bouchez O."/>
            <person name="Roques C."/>
            <person name="Iampietro C."/>
            <person name="Lluch J."/>
            <person name="Castinel A."/>
            <person name="Donnadieu C."/>
            <person name="Desvignes T."/>
            <person name="Floi Bucao C."/>
            <person name="Jouanno E."/>
            <person name="Wen M."/>
            <person name="Mejri S."/>
            <person name="Dirks R."/>
            <person name="Jansen H."/>
            <person name="Henkel C."/>
            <person name="Chen W.J."/>
            <person name="Zahm M."/>
            <person name="Cabau C."/>
            <person name="Klopp C."/>
            <person name="Thompson A.W."/>
            <person name="Robinson-Rechavi M."/>
            <person name="Braasch I."/>
            <person name="Lecointre G."/>
            <person name="Bobe J."/>
            <person name="Postlethwait J.H."/>
            <person name="Berthelot C."/>
            <person name="Roest Crollius H."/>
            <person name="Guiguen Y."/>
        </authorList>
    </citation>
    <scope>NUCLEOTIDE SEQUENCE</scope>
    <source>
        <strain evidence="4">WJC10195</strain>
    </source>
</reference>
<dbReference type="Pfam" id="PF00880">
    <property type="entry name" value="Nebulin"/>
    <property type="match status" value="1"/>
</dbReference>
<proteinExistence type="predicted"/>
<dbReference type="AlphaFoldDB" id="A0A9Q1J384"/>
<feature type="region of interest" description="Disordered" evidence="3">
    <location>
        <begin position="1"/>
        <end position="28"/>
    </location>
</feature>
<keyword evidence="2" id="KW-0009">Actin-binding</keyword>
<dbReference type="EMBL" id="JAINUF010000004">
    <property type="protein sequence ID" value="KAJ8365194.1"/>
    <property type="molecule type" value="Genomic_DNA"/>
</dbReference>
<dbReference type="GO" id="GO:0071691">
    <property type="term" value="P:cardiac muscle thin filament assembly"/>
    <property type="evidence" value="ECO:0007669"/>
    <property type="project" value="TreeGrafter"/>
</dbReference>
<keyword evidence="1" id="KW-0677">Repeat</keyword>
<dbReference type="PRINTS" id="PR00510">
    <property type="entry name" value="NEBULIN"/>
</dbReference>
<name>A0A9Q1J384_SYNKA</name>
<dbReference type="GO" id="GO:0051015">
    <property type="term" value="F:actin filament binding"/>
    <property type="evidence" value="ECO:0007669"/>
    <property type="project" value="InterPro"/>
</dbReference>
<evidence type="ECO:0000256" key="3">
    <source>
        <dbReference type="SAM" id="MobiDB-lite"/>
    </source>
</evidence>
<dbReference type="InterPro" id="IPR013998">
    <property type="entry name" value="Nebulin-like"/>
</dbReference>
<dbReference type="PANTHER" id="PTHR11039">
    <property type="entry name" value="NEBULIN"/>
    <property type="match status" value="1"/>
</dbReference>
<evidence type="ECO:0000256" key="2">
    <source>
        <dbReference type="ARBA" id="ARBA00023203"/>
    </source>
</evidence>
<protein>
    <recommendedName>
        <fullName evidence="6">Nebulin</fullName>
    </recommendedName>
</protein>
<evidence type="ECO:0000256" key="1">
    <source>
        <dbReference type="ARBA" id="ARBA00022737"/>
    </source>
</evidence>
<organism evidence="4 5">
    <name type="scientific">Synaphobranchus kaupii</name>
    <name type="common">Kaup's arrowtooth eel</name>
    <dbReference type="NCBI Taxonomy" id="118154"/>
    <lineage>
        <taxon>Eukaryota</taxon>
        <taxon>Metazoa</taxon>
        <taxon>Chordata</taxon>
        <taxon>Craniata</taxon>
        <taxon>Vertebrata</taxon>
        <taxon>Euteleostomi</taxon>
        <taxon>Actinopterygii</taxon>
        <taxon>Neopterygii</taxon>
        <taxon>Teleostei</taxon>
        <taxon>Anguilliformes</taxon>
        <taxon>Synaphobranchidae</taxon>
        <taxon>Synaphobranchus</taxon>
    </lineage>
</organism>
<sequence>MIGVKTVTEDSQMAHSAHATRLQSDREYRKGYEDAKTRYSTSLDMLNLTHAKKAQELATDTNYKTFLHDYTCLPSDMKVVVGQKSLQPAEREQIQV</sequence>
<evidence type="ECO:0000313" key="4">
    <source>
        <dbReference type="EMBL" id="KAJ8365194.1"/>
    </source>
</evidence>
<dbReference type="InterPro" id="IPR055297">
    <property type="entry name" value="NEBU/NEBL"/>
</dbReference>
<evidence type="ECO:0000313" key="5">
    <source>
        <dbReference type="Proteomes" id="UP001152622"/>
    </source>
</evidence>
<dbReference type="OrthoDB" id="9295290at2759"/>
<keyword evidence="5" id="KW-1185">Reference proteome</keyword>
<evidence type="ECO:0008006" key="6">
    <source>
        <dbReference type="Google" id="ProtNLM"/>
    </source>
</evidence>
<comment type="caution">
    <text evidence="4">The sequence shown here is derived from an EMBL/GenBank/DDBJ whole genome shotgun (WGS) entry which is preliminary data.</text>
</comment>
<accession>A0A9Q1J384</accession>
<gene>
    <name evidence="4" type="ORF">SKAU_G00140250</name>
</gene>
<dbReference type="PROSITE" id="PS51216">
    <property type="entry name" value="NEBULIN"/>
    <property type="match status" value="2"/>
</dbReference>
<dbReference type="PANTHER" id="PTHR11039:SF39">
    <property type="entry name" value="NEBULIN-RELATED-ANCHORING PROTEIN"/>
    <property type="match status" value="1"/>
</dbReference>
<dbReference type="InterPro" id="IPR000900">
    <property type="entry name" value="Nebulin_repeat"/>
</dbReference>
<dbReference type="SMART" id="SM00227">
    <property type="entry name" value="NEBU"/>
    <property type="match status" value="2"/>
</dbReference>
<dbReference type="Proteomes" id="UP001152622">
    <property type="component" value="Chromosome 4"/>
</dbReference>
<dbReference type="GO" id="GO:0030018">
    <property type="term" value="C:Z disc"/>
    <property type="evidence" value="ECO:0007669"/>
    <property type="project" value="InterPro"/>
</dbReference>